<keyword evidence="3" id="KW-1185">Reference proteome</keyword>
<reference evidence="2" key="1">
    <citation type="journal article" date="2014" name="Int. J. Syst. Evol. Microbiol.">
        <title>Complete genome sequence of Corynebacterium casei LMG S-19264T (=DSM 44701T), isolated from a smear-ripened cheese.</title>
        <authorList>
            <consortium name="US DOE Joint Genome Institute (JGI-PGF)"/>
            <person name="Walter F."/>
            <person name="Albersmeier A."/>
            <person name="Kalinowski J."/>
            <person name="Ruckert C."/>
        </authorList>
    </citation>
    <scope>NUCLEOTIDE SEQUENCE</scope>
    <source>
        <strain evidence="2">JCM 4391</strain>
    </source>
</reference>
<accession>A0A918HVH7</accession>
<organism evidence="2 3">
    <name type="scientific">Streptomyces lavendofoliae</name>
    <dbReference type="NCBI Taxonomy" id="67314"/>
    <lineage>
        <taxon>Bacteria</taxon>
        <taxon>Bacillati</taxon>
        <taxon>Actinomycetota</taxon>
        <taxon>Actinomycetes</taxon>
        <taxon>Kitasatosporales</taxon>
        <taxon>Streptomycetaceae</taxon>
        <taxon>Streptomyces</taxon>
    </lineage>
</organism>
<feature type="compositionally biased region" description="Low complexity" evidence="1">
    <location>
        <begin position="22"/>
        <end position="31"/>
    </location>
</feature>
<reference evidence="2" key="2">
    <citation type="submission" date="2020-09" db="EMBL/GenBank/DDBJ databases">
        <authorList>
            <person name="Sun Q."/>
            <person name="Ohkuma M."/>
        </authorList>
    </citation>
    <scope>NUCLEOTIDE SEQUENCE</scope>
    <source>
        <strain evidence="2">JCM 4391</strain>
    </source>
</reference>
<comment type="caution">
    <text evidence="2">The sequence shown here is derived from an EMBL/GenBank/DDBJ whole genome shotgun (WGS) entry which is preliminary data.</text>
</comment>
<dbReference type="AlphaFoldDB" id="A0A918HVH7"/>
<feature type="region of interest" description="Disordered" evidence="1">
    <location>
        <begin position="1"/>
        <end position="31"/>
    </location>
</feature>
<proteinExistence type="predicted"/>
<sequence>MAPSLAAPNRAERAARPPGRPPDAAQPAGAHHIAARPVAVRVTARALRVRHVPLMNVTMPGGCVKSAASAVENPDSGARPLRAAYSSRGTRIQPPGLTSGVAPATTVEA</sequence>
<gene>
    <name evidence="2" type="ORF">GCM10010274_12340</name>
</gene>
<protein>
    <submittedName>
        <fullName evidence="2">Uncharacterized protein</fullName>
    </submittedName>
</protein>
<dbReference type="EMBL" id="BMTP01000003">
    <property type="protein sequence ID" value="GGU27259.1"/>
    <property type="molecule type" value="Genomic_DNA"/>
</dbReference>
<evidence type="ECO:0000313" key="3">
    <source>
        <dbReference type="Proteomes" id="UP000636661"/>
    </source>
</evidence>
<dbReference type="Proteomes" id="UP000636661">
    <property type="component" value="Unassembled WGS sequence"/>
</dbReference>
<feature type="region of interest" description="Disordered" evidence="1">
    <location>
        <begin position="88"/>
        <end position="109"/>
    </location>
</feature>
<evidence type="ECO:0000313" key="2">
    <source>
        <dbReference type="EMBL" id="GGU27259.1"/>
    </source>
</evidence>
<evidence type="ECO:0000256" key="1">
    <source>
        <dbReference type="SAM" id="MobiDB-lite"/>
    </source>
</evidence>
<name>A0A918HVH7_9ACTN</name>